<organism evidence="1">
    <name type="scientific">Arundo donax</name>
    <name type="common">Giant reed</name>
    <name type="synonym">Donax arundinaceus</name>
    <dbReference type="NCBI Taxonomy" id="35708"/>
    <lineage>
        <taxon>Eukaryota</taxon>
        <taxon>Viridiplantae</taxon>
        <taxon>Streptophyta</taxon>
        <taxon>Embryophyta</taxon>
        <taxon>Tracheophyta</taxon>
        <taxon>Spermatophyta</taxon>
        <taxon>Magnoliopsida</taxon>
        <taxon>Liliopsida</taxon>
        <taxon>Poales</taxon>
        <taxon>Poaceae</taxon>
        <taxon>PACMAD clade</taxon>
        <taxon>Arundinoideae</taxon>
        <taxon>Arundineae</taxon>
        <taxon>Arundo</taxon>
    </lineage>
</organism>
<protein>
    <submittedName>
        <fullName evidence="1">Uncharacterized protein</fullName>
    </submittedName>
</protein>
<reference evidence="1" key="2">
    <citation type="journal article" date="2015" name="Data Brief">
        <title>Shoot transcriptome of the giant reed, Arundo donax.</title>
        <authorList>
            <person name="Barrero R.A."/>
            <person name="Guerrero F.D."/>
            <person name="Moolhuijzen P."/>
            <person name="Goolsby J.A."/>
            <person name="Tidwell J."/>
            <person name="Bellgard S.E."/>
            <person name="Bellgard M.I."/>
        </authorList>
    </citation>
    <scope>NUCLEOTIDE SEQUENCE</scope>
    <source>
        <tissue evidence="1">Shoot tissue taken approximately 20 cm above the soil surface</tissue>
    </source>
</reference>
<reference evidence="1" key="1">
    <citation type="submission" date="2014-09" db="EMBL/GenBank/DDBJ databases">
        <authorList>
            <person name="Magalhaes I.L.F."/>
            <person name="Oliveira U."/>
            <person name="Santos F.R."/>
            <person name="Vidigal T.H.D.A."/>
            <person name="Brescovit A.D."/>
            <person name="Santos A.J."/>
        </authorList>
    </citation>
    <scope>NUCLEOTIDE SEQUENCE</scope>
    <source>
        <tissue evidence="1">Shoot tissue taken approximately 20 cm above the soil surface</tissue>
    </source>
</reference>
<proteinExistence type="predicted"/>
<sequence>MYSFSVASNPAAATPKEQMFTKHGHLQINLTKMKKKLKLLTNQPLL</sequence>
<evidence type="ECO:0000313" key="1">
    <source>
        <dbReference type="EMBL" id="JAD88100.1"/>
    </source>
</evidence>
<accession>A0A0A9DR48</accession>
<name>A0A0A9DR48_ARUDO</name>
<dbReference type="EMBL" id="GBRH01209795">
    <property type="protein sequence ID" value="JAD88100.1"/>
    <property type="molecule type" value="Transcribed_RNA"/>
</dbReference>
<dbReference type="AlphaFoldDB" id="A0A0A9DR48"/>